<evidence type="ECO:0000259" key="2">
    <source>
        <dbReference type="Pfam" id="PF07811"/>
    </source>
</evidence>
<sequence length="188" mass="20349">MRIRVTRRLKQAARRAAPRARSGSAAIEFAFVAPVFFVFLMGTMETGIMYLGNFVLQNAVNDAARQIRTGQVAQNGTNQAQFRTIVCNSIAPLLACDANLQIDVQSYTSFSALNITNPITASGGLDPTLKNWSPGTVCSVVVVRAFYTWSVATPLLTPFLTNMSNDHHLLSAAAAFRNEPYNTSVAGC</sequence>
<organism evidence="3 4">
    <name type="scientific">Rhizomicrobium electricum</name>
    <dbReference type="NCBI Taxonomy" id="480070"/>
    <lineage>
        <taxon>Bacteria</taxon>
        <taxon>Pseudomonadati</taxon>
        <taxon>Pseudomonadota</taxon>
        <taxon>Alphaproteobacteria</taxon>
        <taxon>Micropepsales</taxon>
        <taxon>Micropepsaceae</taxon>
        <taxon>Rhizomicrobium</taxon>
    </lineage>
</organism>
<reference evidence="3 4" key="1">
    <citation type="journal article" date="2019" name="Int. J. Syst. Evol. Microbiol.">
        <title>The Global Catalogue of Microorganisms (GCM) 10K type strain sequencing project: providing services to taxonomists for standard genome sequencing and annotation.</title>
        <authorList>
            <consortium name="The Broad Institute Genomics Platform"/>
            <consortium name="The Broad Institute Genome Sequencing Center for Infectious Disease"/>
            <person name="Wu L."/>
            <person name="Ma J."/>
        </authorList>
    </citation>
    <scope>NUCLEOTIDE SEQUENCE [LARGE SCALE GENOMIC DNA]</scope>
    <source>
        <strain evidence="3 4">JCM 15089</strain>
    </source>
</reference>
<proteinExistence type="predicted"/>
<comment type="caution">
    <text evidence="3">The sequence shown here is derived from an EMBL/GenBank/DDBJ whole genome shotgun (WGS) entry which is preliminary data.</text>
</comment>
<dbReference type="Proteomes" id="UP001499951">
    <property type="component" value="Unassembled WGS sequence"/>
</dbReference>
<keyword evidence="4" id="KW-1185">Reference proteome</keyword>
<feature type="transmembrane region" description="Helical" evidence="1">
    <location>
        <begin position="29"/>
        <end position="51"/>
    </location>
</feature>
<protein>
    <submittedName>
        <fullName evidence="3">Pilus assembly protein</fullName>
    </submittedName>
</protein>
<keyword evidence="1" id="KW-1133">Transmembrane helix</keyword>
<gene>
    <name evidence="3" type="ORF">GCM10008942_34050</name>
</gene>
<keyword evidence="1" id="KW-0812">Transmembrane</keyword>
<evidence type="ECO:0000313" key="4">
    <source>
        <dbReference type="Proteomes" id="UP001499951"/>
    </source>
</evidence>
<dbReference type="EMBL" id="BAAADD010000009">
    <property type="protein sequence ID" value="GAA0582334.1"/>
    <property type="molecule type" value="Genomic_DNA"/>
</dbReference>
<evidence type="ECO:0000256" key="1">
    <source>
        <dbReference type="SAM" id="Phobius"/>
    </source>
</evidence>
<dbReference type="Pfam" id="PF07811">
    <property type="entry name" value="TadE"/>
    <property type="match status" value="1"/>
</dbReference>
<accession>A0ABN1F4N8</accession>
<evidence type="ECO:0000313" key="3">
    <source>
        <dbReference type="EMBL" id="GAA0582334.1"/>
    </source>
</evidence>
<name>A0ABN1F4N8_9PROT</name>
<keyword evidence="1" id="KW-0472">Membrane</keyword>
<feature type="domain" description="TadE-like" evidence="2">
    <location>
        <begin position="23"/>
        <end position="65"/>
    </location>
</feature>
<dbReference type="InterPro" id="IPR012495">
    <property type="entry name" value="TadE-like_dom"/>
</dbReference>